<organism evidence="2 3">
    <name type="scientific">Acrobeloides nanus</name>
    <dbReference type="NCBI Taxonomy" id="290746"/>
    <lineage>
        <taxon>Eukaryota</taxon>
        <taxon>Metazoa</taxon>
        <taxon>Ecdysozoa</taxon>
        <taxon>Nematoda</taxon>
        <taxon>Chromadorea</taxon>
        <taxon>Rhabditida</taxon>
        <taxon>Tylenchina</taxon>
        <taxon>Cephalobomorpha</taxon>
        <taxon>Cephaloboidea</taxon>
        <taxon>Cephalobidae</taxon>
        <taxon>Acrobeloides</taxon>
    </lineage>
</organism>
<evidence type="ECO:0000313" key="3">
    <source>
        <dbReference type="WBParaSite" id="ACRNAN_scaffold8631.g6459.t1"/>
    </source>
</evidence>
<dbReference type="AlphaFoldDB" id="A0A914EIK2"/>
<reference evidence="3" key="1">
    <citation type="submission" date="2022-11" db="UniProtKB">
        <authorList>
            <consortium name="WormBaseParasite"/>
        </authorList>
    </citation>
    <scope>IDENTIFICATION</scope>
</reference>
<evidence type="ECO:0000313" key="2">
    <source>
        <dbReference type="Proteomes" id="UP000887540"/>
    </source>
</evidence>
<name>A0A914EIK2_9BILA</name>
<accession>A0A914EIK2</accession>
<evidence type="ECO:0000256" key="1">
    <source>
        <dbReference type="SAM" id="SignalP"/>
    </source>
</evidence>
<dbReference type="WBParaSite" id="ACRNAN_scaffold8631.g6459.t1">
    <property type="protein sequence ID" value="ACRNAN_scaffold8631.g6459.t1"/>
    <property type="gene ID" value="ACRNAN_scaffold8631.g6459"/>
</dbReference>
<feature type="signal peptide" evidence="1">
    <location>
        <begin position="1"/>
        <end position="16"/>
    </location>
</feature>
<proteinExistence type="predicted"/>
<dbReference type="Proteomes" id="UP000887540">
    <property type="component" value="Unplaced"/>
</dbReference>
<keyword evidence="2" id="KW-1185">Reference proteome</keyword>
<keyword evidence="1" id="KW-0732">Signal</keyword>
<feature type="chain" id="PRO_5036942279" evidence="1">
    <location>
        <begin position="17"/>
        <end position="446"/>
    </location>
</feature>
<sequence>MKVYILAITCILPILAQNSLWNAIVQKEQILFDVDYNGRKFSVWKEDRGSFSRFYVTPLCELMRDSLSCQEDTYTEPHRHIFMFKVRVWNDAIVQKVQEGLKIIGTEASNSNILPLPMQKIKLDIKPDVTALYADRSWRSNQDQPNVIQFGLYVKSSSSCEKIMNDAIYNIEGFITKVRPVFEFSLTVGEQEYRNFSITGNEVASSSFYAKLNNSIDKDGKVYLTSDDMNKLSREILQVVLFQETRTAAYVPSDVEDAIIMELVNLIKEQKIQSDKLNTKEEWGSVFWDDIYTRPDIQTDYLNEVLKHNESTNHFKYHYENEDEFWGKLDQTHHGTTSGSSGGGGGFSLFGFKIGGGGSRNSVTTTDEHSLNETHTKQKEFNSTDELRSFLDKENVNSRWTGEKFEQKSMELYRVNARKLESSGQLLYKRVVLTSLTAVSGVTKSL</sequence>
<protein>
    <submittedName>
        <fullName evidence="3">Uncharacterized protein</fullName>
    </submittedName>
</protein>